<dbReference type="AlphaFoldDB" id="A0A3N9UBU3"/>
<evidence type="ECO:0000256" key="11">
    <source>
        <dbReference type="ARBA" id="ARBA00048654"/>
    </source>
</evidence>
<evidence type="ECO:0000256" key="4">
    <source>
        <dbReference type="ARBA" id="ARBA00022960"/>
    </source>
</evidence>
<dbReference type="InterPro" id="IPR003447">
    <property type="entry name" value="FEMABX"/>
</dbReference>
<keyword evidence="4" id="KW-0133">Cell shape</keyword>
<comment type="catalytic activity">
    <reaction evidence="11">
        <text>beta-D-GlcNAc-(1-&gt;4)-Mur2Ac(oyl-L-Ala-D-isoglutaminyl-L-Lys-D-Ala-D-Ala)-di-trans,octa-cis-undecaprenyl diphosphate + glycyl-tRNA(Gly) = beta-D-GlcNAc-(1-&gt;4)-Mur2Ac(oyl-L-Ala-D-isoglutaminyl-L-Lys-(N(6)-Gly)-D-Ala-D-Ala)-di-trans,octa-cis-undecaprenyl diphosphate + tRNA(Gly) + H(+)</text>
        <dbReference type="Rhea" id="RHEA:30435"/>
        <dbReference type="Rhea" id="RHEA-COMP:9664"/>
        <dbReference type="Rhea" id="RHEA-COMP:9683"/>
        <dbReference type="ChEBI" id="CHEBI:15378"/>
        <dbReference type="ChEBI" id="CHEBI:62233"/>
        <dbReference type="ChEBI" id="CHEBI:62234"/>
        <dbReference type="ChEBI" id="CHEBI:78442"/>
        <dbReference type="ChEBI" id="CHEBI:78522"/>
        <dbReference type="EC" id="2.3.2.16"/>
    </reaction>
</comment>
<dbReference type="InterPro" id="IPR016181">
    <property type="entry name" value="Acyl_CoA_acyltransferase"/>
</dbReference>
<keyword evidence="7" id="KW-0961">Cell wall biogenesis/degradation</keyword>
<evidence type="ECO:0000256" key="2">
    <source>
        <dbReference type="ARBA" id="ARBA00009943"/>
    </source>
</evidence>
<keyword evidence="3 13" id="KW-0808">Transferase</keyword>
<name>A0A3N9UBU3_9BACI</name>
<dbReference type="Gene3D" id="3.40.630.30">
    <property type="match status" value="1"/>
</dbReference>
<reference evidence="13 14" key="1">
    <citation type="journal article" date="2013" name="J. Microbiol.">
        <title>Lysinibacillus chungkukjangi sp. nov., isolated from Chungkukjang, Korean fermented soybean food.</title>
        <authorList>
            <person name="Kim S.J."/>
            <person name="Jang Y.H."/>
            <person name="Hamada M."/>
            <person name="Ahn J.H."/>
            <person name="Weon H.Y."/>
            <person name="Suzuki K."/>
            <person name="Whang K.S."/>
            <person name="Kwon S.W."/>
        </authorList>
    </citation>
    <scope>NUCLEOTIDE SEQUENCE [LARGE SCALE GENOMIC DNA]</scope>
    <source>
        <strain evidence="13 14">MCCC 1A12701</strain>
    </source>
</reference>
<evidence type="ECO:0000256" key="8">
    <source>
        <dbReference type="ARBA" id="ARBA00039074"/>
    </source>
</evidence>
<protein>
    <recommendedName>
        <fullName evidence="9">Lipid II:glycine glycyltransferase</fullName>
        <ecNumber evidence="8">2.3.2.16</ecNumber>
    </recommendedName>
    <alternativeName>
        <fullName evidence="10">Factor essential for expression of methicillin resistance X</fullName>
    </alternativeName>
</protein>
<dbReference type="PANTHER" id="PTHR36174">
    <property type="entry name" value="LIPID II:GLYCINE GLYCYLTRANSFERASE"/>
    <property type="match status" value="1"/>
</dbReference>
<feature type="domain" description="BioF2-like acetyltransferase" evidence="12">
    <location>
        <begin position="147"/>
        <end position="279"/>
    </location>
</feature>
<comment type="subcellular location">
    <subcellularLocation>
        <location evidence="1">Cytoplasm</location>
    </subcellularLocation>
</comment>
<dbReference type="PANTHER" id="PTHR36174:SF1">
    <property type="entry name" value="LIPID II:GLYCINE GLYCYLTRANSFERASE"/>
    <property type="match status" value="1"/>
</dbReference>
<dbReference type="PROSITE" id="PS51191">
    <property type="entry name" value="FEMABX"/>
    <property type="match status" value="1"/>
</dbReference>
<dbReference type="InterPro" id="IPR050644">
    <property type="entry name" value="PG_Glycine_Bridge_Synth"/>
</dbReference>
<accession>A0A3N9UBU3</accession>
<keyword evidence="6" id="KW-0012">Acyltransferase</keyword>
<dbReference type="Proteomes" id="UP000274033">
    <property type="component" value="Unassembled WGS sequence"/>
</dbReference>
<dbReference type="Pfam" id="PF13480">
    <property type="entry name" value="Acetyltransf_6"/>
    <property type="match status" value="1"/>
</dbReference>
<evidence type="ECO:0000313" key="14">
    <source>
        <dbReference type="Proteomes" id="UP000274033"/>
    </source>
</evidence>
<comment type="caution">
    <text evidence="13">The sequence shown here is derived from an EMBL/GenBank/DDBJ whole genome shotgun (WGS) entry which is preliminary data.</text>
</comment>
<sequence length="338" mass="39787">MSKVDFGKLPDIYFEPEYGQLYEKMEQGKLEQFHFKNDVGSIYYQFIKRPIDISIDNNKYYDIVTPYGYGGPLIIDCNEKYKTKLINDFKVEFQKYCNEKSIISEFVRFHPVLDNARDFKSMYKIEGIRKTVGTNIYEFEDPIESEFSKSARKSIRRALNSQVSFKVTEKPTSLRNFIEIYYSTMDRNDASNYYYFDDEYFSSCLKIFKDQIILVEVIYDEKVIAAGFYFVYGKFVHAHLSGTLKEYLHLSPAYIIKYATAVWAIENNIQLIHYGGGTSNSEHDPLYQFKKKFGRNTEYEFCVGKKIWDEEAYEKLCKNTGTTSGITYFPAYRYNSSN</sequence>
<keyword evidence="14" id="KW-1185">Reference proteome</keyword>
<evidence type="ECO:0000256" key="1">
    <source>
        <dbReference type="ARBA" id="ARBA00004496"/>
    </source>
</evidence>
<keyword evidence="5" id="KW-0573">Peptidoglycan synthesis</keyword>
<dbReference type="EMBL" id="RRCT01000015">
    <property type="protein sequence ID" value="RQW73825.1"/>
    <property type="molecule type" value="Genomic_DNA"/>
</dbReference>
<dbReference type="GO" id="GO:0016755">
    <property type="term" value="F:aminoacyltransferase activity"/>
    <property type="evidence" value="ECO:0007669"/>
    <property type="project" value="InterPro"/>
</dbReference>
<dbReference type="GO" id="GO:0009252">
    <property type="term" value="P:peptidoglycan biosynthetic process"/>
    <property type="evidence" value="ECO:0007669"/>
    <property type="project" value="UniProtKB-KW"/>
</dbReference>
<evidence type="ECO:0000256" key="6">
    <source>
        <dbReference type="ARBA" id="ARBA00023315"/>
    </source>
</evidence>
<dbReference type="GO" id="GO:0008360">
    <property type="term" value="P:regulation of cell shape"/>
    <property type="evidence" value="ECO:0007669"/>
    <property type="project" value="UniProtKB-KW"/>
</dbReference>
<dbReference type="GO" id="GO:0005737">
    <property type="term" value="C:cytoplasm"/>
    <property type="evidence" value="ECO:0007669"/>
    <property type="project" value="UniProtKB-SubCell"/>
</dbReference>
<evidence type="ECO:0000256" key="5">
    <source>
        <dbReference type="ARBA" id="ARBA00022984"/>
    </source>
</evidence>
<evidence type="ECO:0000256" key="7">
    <source>
        <dbReference type="ARBA" id="ARBA00023316"/>
    </source>
</evidence>
<evidence type="ECO:0000256" key="3">
    <source>
        <dbReference type="ARBA" id="ARBA00022679"/>
    </source>
</evidence>
<evidence type="ECO:0000256" key="9">
    <source>
        <dbReference type="ARBA" id="ARBA00040679"/>
    </source>
</evidence>
<dbReference type="SUPFAM" id="SSF55729">
    <property type="entry name" value="Acyl-CoA N-acyltransferases (Nat)"/>
    <property type="match status" value="1"/>
</dbReference>
<evidence type="ECO:0000256" key="10">
    <source>
        <dbReference type="ARBA" id="ARBA00042933"/>
    </source>
</evidence>
<evidence type="ECO:0000313" key="13">
    <source>
        <dbReference type="EMBL" id="RQW73825.1"/>
    </source>
</evidence>
<proteinExistence type="inferred from homology"/>
<comment type="similarity">
    <text evidence="2">Belongs to the FemABX family.</text>
</comment>
<gene>
    <name evidence="13" type="ORF">EBB45_14740</name>
</gene>
<dbReference type="GO" id="GO:0071555">
    <property type="term" value="P:cell wall organization"/>
    <property type="evidence" value="ECO:0007669"/>
    <property type="project" value="UniProtKB-KW"/>
</dbReference>
<dbReference type="InterPro" id="IPR038740">
    <property type="entry name" value="BioF2-like_GNAT_dom"/>
</dbReference>
<dbReference type="EC" id="2.3.2.16" evidence="8"/>
<evidence type="ECO:0000259" key="12">
    <source>
        <dbReference type="Pfam" id="PF13480"/>
    </source>
</evidence>
<organism evidence="13 14">
    <name type="scientific">Lysinibacillus composti</name>
    <dbReference type="NCBI Taxonomy" id="720633"/>
    <lineage>
        <taxon>Bacteria</taxon>
        <taxon>Bacillati</taxon>
        <taxon>Bacillota</taxon>
        <taxon>Bacilli</taxon>
        <taxon>Bacillales</taxon>
        <taxon>Bacillaceae</taxon>
        <taxon>Lysinibacillus</taxon>
    </lineage>
</organism>